<evidence type="ECO:0000256" key="10">
    <source>
        <dbReference type="ARBA" id="ARBA00022946"/>
    </source>
</evidence>
<keyword evidence="13" id="KW-1208">Phospholipid metabolism</keyword>
<comment type="similarity">
    <text evidence="4">Belongs to the GPAT/DAPAT family.</text>
</comment>
<gene>
    <name evidence="16" type="ORF">CSSPTR1EN2_LOCUS11153</name>
</gene>
<dbReference type="EC" id="2.3.1.15" evidence="5"/>
<dbReference type="Gene3D" id="1.10.1200.50">
    <property type="entry name" value="Glycerol-3-phosphate acyltransferase, alpha helical bundle, N-terminal"/>
    <property type="match status" value="1"/>
</dbReference>
<dbReference type="PIRSF" id="PIRSF000431">
    <property type="entry name" value="Glycerol-3-P_O-acyltransfrase"/>
    <property type="match status" value="1"/>
</dbReference>
<evidence type="ECO:0000256" key="6">
    <source>
        <dbReference type="ARBA" id="ARBA00022516"/>
    </source>
</evidence>
<comment type="pathway">
    <text evidence="3">Lipid metabolism.</text>
</comment>
<evidence type="ECO:0000256" key="5">
    <source>
        <dbReference type="ARBA" id="ARBA00013113"/>
    </source>
</evidence>
<keyword evidence="12" id="KW-0594">Phospholipid biosynthesis</keyword>
<evidence type="ECO:0000313" key="17">
    <source>
        <dbReference type="Proteomes" id="UP001497512"/>
    </source>
</evidence>
<feature type="domain" description="Phospholipid/glycerol acyltransferase" evidence="15">
    <location>
        <begin position="245"/>
        <end position="391"/>
    </location>
</feature>
<reference evidence="16" key="1">
    <citation type="submission" date="2024-02" db="EMBL/GenBank/DDBJ databases">
        <authorList>
            <consortium name="ELIXIR-Norway"/>
            <consortium name="Elixir Norway"/>
        </authorList>
    </citation>
    <scope>NUCLEOTIDE SEQUENCE</scope>
</reference>
<dbReference type="InterPro" id="IPR023083">
    <property type="entry name" value="G3P_O-acylTrfase_N"/>
</dbReference>
<evidence type="ECO:0000256" key="13">
    <source>
        <dbReference type="ARBA" id="ARBA00023264"/>
    </source>
</evidence>
<evidence type="ECO:0000256" key="4">
    <source>
        <dbReference type="ARBA" id="ARBA00007937"/>
    </source>
</evidence>
<evidence type="ECO:0000259" key="15">
    <source>
        <dbReference type="SMART" id="SM00563"/>
    </source>
</evidence>
<keyword evidence="14" id="KW-0012">Acyltransferase</keyword>
<evidence type="ECO:0000256" key="14">
    <source>
        <dbReference type="ARBA" id="ARBA00023315"/>
    </source>
</evidence>
<dbReference type="InterPro" id="IPR016222">
    <property type="entry name" value="G3P_O-acylTrfase_chlp"/>
</dbReference>
<name>A0ABP0U3V8_9BRYO</name>
<dbReference type="Pfam" id="PF14829">
    <property type="entry name" value="GPAT_N"/>
    <property type="match status" value="1"/>
</dbReference>
<dbReference type="InterPro" id="IPR038114">
    <property type="entry name" value="GPAT_N_sf"/>
</dbReference>
<evidence type="ECO:0000256" key="2">
    <source>
        <dbReference type="ARBA" id="ARBA00004765"/>
    </source>
</evidence>
<keyword evidence="17" id="KW-1185">Reference proteome</keyword>
<comment type="pathway">
    <text evidence="2">Phospholipid metabolism; CDP-diacylglycerol biosynthesis; CDP-diacylglycerol from sn-glycerol 3-phosphate: step 1/3.</text>
</comment>
<keyword evidence="9" id="KW-0808">Transferase</keyword>
<evidence type="ECO:0000256" key="11">
    <source>
        <dbReference type="ARBA" id="ARBA00023098"/>
    </source>
</evidence>
<dbReference type="PANTHER" id="PTHR35695">
    <property type="entry name" value="GLYCEROL-3-PHOSPHATE ACYLTRANSFERASE, CHLOROPLASTIC"/>
    <property type="match status" value="1"/>
</dbReference>
<evidence type="ECO:0000256" key="1">
    <source>
        <dbReference type="ARBA" id="ARBA00004470"/>
    </source>
</evidence>
<evidence type="ECO:0000256" key="8">
    <source>
        <dbReference type="ARBA" id="ARBA00022640"/>
    </source>
</evidence>
<evidence type="ECO:0000256" key="3">
    <source>
        <dbReference type="ARBA" id="ARBA00005189"/>
    </source>
</evidence>
<dbReference type="SUPFAM" id="SSF69593">
    <property type="entry name" value="Glycerol-3-phosphate (1)-acyltransferase"/>
    <property type="match status" value="1"/>
</dbReference>
<dbReference type="EMBL" id="OZ019911">
    <property type="protein sequence ID" value="CAK9212272.1"/>
    <property type="molecule type" value="Genomic_DNA"/>
</dbReference>
<comment type="subcellular location">
    <subcellularLocation>
        <location evidence="1">Plastid</location>
        <location evidence="1">Chloroplast stroma</location>
    </subcellularLocation>
</comment>
<dbReference type="Proteomes" id="UP001497512">
    <property type="component" value="Chromosome 19"/>
</dbReference>
<keyword evidence="10" id="KW-0809">Transit peptide</keyword>
<keyword evidence="6" id="KW-0444">Lipid biosynthesis</keyword>
<keyword evidence="7" id="KW-0150">Chloroplast</keyword>
<dbReference type="SMART" id="SM00563">
    <property type="entry name" value="PlsC"/>
    <property type="match status" value="1"/>
</dbReference>
<organism evidence="16 17">
    <name type="scientific">Sphagnum troendelagicum</name>
    <dbReference type="NCBI Taxonomy" id="128251"/>
    <lineage>
        <taxon>Eukaryota</taxon>
        <taxon>Viridiplantae</taxon>
        <taxon>Streptophyta</taxon>
        <taxon>Embryophyta</taxon>
        <taxon>Bryophyta</taxon>
        <taxon>Sphagnophytina</taxon>
        <taxon>Sphagnopsida</taxon>
        <taxon>Sphagnales</taxon>
        <taxon>Sphagnaceae</taxon>
        <taxon>Sphagnum</taxon>
    </lineage>
</organism>
<dbReference type="PANTHER" id="PTHR35695:SF1">
    <property type="entry name" value="GLYCEROL-3-PHOSPHATE ACYLTRANSFERASE, CHLOROPLASTIC"/>
    <property type="match status" value="1"/>
</dbReference>
<dbReference type="InterPro" id="IPR002123">
    <property type="entry name" value="Plipid/glycerol_acylTrfase"/>
</dbReference>
<dbReference type="Gene3D" id="3.40.1130.10">
    <property type="entry name" value="Glycerol-3-phosphate (1)-acyltransferase"/>
    <property type="match status" value="1"/>
</dbReference>
<evidence type="ECO:0000313" key="16">
    <source>
        <dbReference type="EMBL" id="CAK9212272.1"/>
    </source>
</evidence>
<accession>A0ABP0U3V8</accession>
<evidence type="ECO:0000256" key="7">
    <source>
        <dbReference type="ARBA" id="ARBA00022528"/>
    </source>
</evidence>
<dbReference type="Pfam" id="PF01553">
    <property type="entry name" value="Acyltransferase"/>
    <property type="match status" value="1"/>
</dbReference>
<keyword evidence="11" id="KW-0443">Lipid metabolism</keyword>
<proteinExistence type="inferred from homology"/>
<protein>
    <recommendedName>
        <fullName evidence="5">glycerol-3-phosphate 1-O-acyltransferase</fullName>
        <ecNumber evidence="5">2.3.1.15</ecNumber>
    </recommendedName>
</protein>
<evidence type="ECO:0000256" key="12">
    <source>
        <dbReference type="ARBA" id="ARBA00023209"/>
    </source>
</evidence>
<sequence length="488" mass="54390">MARALLLAQAPAQHSGGAYRDMINQVVPAGQPKIVFSFSSILQRPPPSHHHHQRGSFQVLTKQHCSLQKKVSAILLRKVAVEVQTTERRKGICSVADVAEQGVQTDHKDVLVHQTHSQSFQNIHSESELLRGIRNEVESGRLPARAGSGMLELYTNYKDAVRSSGVNNADDIAVEVMSTVLDRILLQFENPFTFPSYHQRMLEPYDYYEFGQNYVRPLIDYRNSYLGNIGVFDEIEGYLKRGENVILLSNHQTEADPAVIALLLETTHPFLAENLTYVAGDRVVLDPFCKPFSMGRNLLCVYSKKHLYDIPALAEMKRIANTRTLREMSALLRNGGQLIWIAPSGGRDRPDPVTQEWVPAPFDTSSVMSAKRLSDSVRVPGHIYPTALLCFNIMPPPYQVEKELGERRAVGYSGVGFAVGPEICYDSLTSSIKDKNTARDLYTQAAWEVVNANYNVMKGAICNGMGLSTSTPSCSLVQPWRKGIIEPT</sequence>
<evidence type="ECO:0000256" key="9">
    <source>
        <dbReference type="ARBA" id="ARBA00022679"/>
    </source>
</evidence>
<dbReference type="CDD" id="cd07985">
    <property type="entry name" value="LPLAT_GPAT"/>
    <property type="match status" value="1"/>
</dbReference>
<keyword evidence="8" id="KW-0934">Plastid</keyword>